<evidence type="ECO:0000256" key="2">
    <source>
        <dbReference type="ARBA" id="ARBA00013714"/>
    </source>
</evidence>
<keyword evidence="3" id="KW-0813">Transport</keyword>
<keyword evidence="4" id="KW-0653">Protein transport</keyword>
<dbReference type="GO" id="GO:0045041">
    <property type="term" value="P:protein import into mitochondrial intermembrane space"/>
    <property type="evidence" value="ECO:0007669"/>
    <property type="project" value="InterPro"/>
</dbReference>
<sequence length="169" mass="18553">MSYTQTERDGKDILIFLEEGDDHTVAEATGKSADEDPQSAAFNPETGEINWDCPCLGGMAKGPCGDAFKAAFSCFVYSTDEPKGVNCIEKFRGMQDCFRLYPDVYGNEIDDDDEEDEDEGEKYAEGEDKNEKREAAGAVAAASVLENGEDEVDGELEAPESSSWLSSWW</sequence>
<dbReference type="GO" id="GO:0005743">
    <property type="term" value="C:mitochondrial inner membrane"/>
    <property type="evidence" value="ECO:0007669"/>
    <property type="project" value="UniProtKB-SubCell"/>
</dbReference>
<evidence type="ECO:0000313" key="13">
    <source>
        <dbReference type="Proteomes" id="UP000268093"/>
    </source>
</evidence>
<evidence type="ECO:0000256" key="4">
    <source>
        <dbReference type="ARBA" id="ARBA00022927"/>
    </source>
</evidence>
<accession>A0A433D2D3</accession>
<evidence type="ECO:0000256" key="3">
    <source>
        <dbReference type="ARBA" id="ARBA00022448"/>
    </source>
</evidence>
<gene>
    <name evidence="12" type="ORF">BC936DRAFT_148751</name>
</gene>
<dbReference type="GO" id="GO:0015035">
    <property type="term" value="F:protein-disulfide reductase activity"/>
    <property type="evidence" value="ECO:0007669"/>
    <property type="project" value="InterPro"/>
</dbReference>
<proteinExistence type="predicted"/>
<feature type="compositionally biased region" description="Basic and acidic residues" evidence="11">
    <location>
        <begin position="121"/>
        <end position="135"/>
    </location>
</feature>
<dbReference type="OrthoDB" id="7481291at2759"/>
<dbReference type="InterPro" id="IPR039289">
    <property type="entry name" value="CHCHD4"/>
</dbReference>
<protein>
    <recommendedName>
        <fullName evidence="2">Mitochondrial intermembrane space import and assembly protein 40</fullName>
    </recommendedName>
    <alternativeName>
        <fullName evidence="10">Mitochondrial import inner membrane translocase TIM40</fullName>
    </alternativeName>
</protein>
<comment type="caution">
    <text evidence="12">The sequence shown here is derived from an EMBL/GenBank/DDBJ whole genome shotgun (WGS) entry which is preliminary data.</text>
</comment>
<dbReference type="Proteomes" id="UP000268093">
    <property type="component" value="Unassembled WGS sequence"/>
</dbReference>
<feature type="compositionally biased region" description="Acidic residues" evidence="11">
    <location>
        <begin position="147"/>
        <end position="158"/>
    </location>
</feature>
<dbReference type="PANTHER" id="PTHR21622">
    <property type="entry name" value="COILED-COIL-HELIX-COILED-COIL-HELIX DOMAIN CONTAINING 4"/>
    <property type="match status" value="1"/>
</dbReference>
<feature type="compositionally biased region" description="Polar residues" evidence="11">
    <location>
        <begin position="160"/>
        <end position="169"/>
    </location>
</feature>
<evidence type="ECO:0000256" key="9">
    <source>
        <dbReference type="ARBA" id="ARBA00023284"/>
    </source>
</evidence>
<dbReference type="Gene3D" id="1.10.287.2900">
    <property type="match status" value="1"/>
</dbReference>
<evidence type="ECO:0000256" key="11">
    <source>
        <dbReference type="SAM" id="MobiDB-lite"/>
    </source>
</evidence>
<feature type="region of interest" description="Disordered" evidence="11">
    <location>
        <begin position="107"/>
        <end position="169"/>
    </location>
</feature>
<evidence type="ECO:0000256" key="1">
    <source>
        <dbReference type="ARBA" id="ARBA00004164"/>
    </source>
</evidence>
<dbReference type="AlphaFoldDB" id="A0A433D2D3"/>
<keyword evidence="6" id="KW-0811">Translocation</keyword>
<keyword evidence="13" id="KW-1185">Reference proteome</keyword>
<evidence type="ECO:0000256" key="7">
    <source>
        <dbReference type="ARBA" id="ARBA00023128"/>
    </source>
</evidence>
<dbReference type="GO" id="GO:0005758">
    <property type="term" value="C:mitochondrial intermembrane space"/>
    <property type="evidence" value="ECO:0007669"/>
    <property type="project" value="TreeGrafter"/>
</dbReference>
<comment type="subcellular location">
    <subcellularLocation>
        <location evidence="1">Mitochondrion inner membrane</location>
        <topology evidence="1">Single-pass type II membrane protein</topology>
        <orientation evidence="1">Intermembrane side</orientation>
    </subcellularLocation>
</comment>
<name>A0A433D2D3_9FUNG</name>
<dbReference type="PANTHER" id="PTHR21622:SF0">
    <property type="entry name" value="COILED-COIL-HELIX-COILED-COIL-HELIX DOMAIN CONTAINING 4"/>
    <property type="match status" value="1"/>
</dbReference>
<dbReference type="EMBL" id="RBNI01007972">
    <property type="protein sequence ID" value="RUP44995.1"/>
    <property type="molecule type" value="Genomic_DNA"/>
</dbReference>
<evidence type="ECO:0000256" key="8">
    <source>
        <dbReference type="ARBA" id="ARBA00023157"/>
    </source>
</evidence>
<keyword evidence="7" id="KW-0496">Mitochondrion</keyword>
<evidence type="ECO:0000256" key="5">
    <source>
        <dbReference type="ARBA" id="ARBA00023002"/>
    </source>
</evidence>
<feature type="compositionally biased region" description="Acidic residues" evidence="11">
    <location>
        <begin position="108"/>
        <end position="120"/>
    </location>
</feature>
<evidence type="ECO:0000256" key="10">
    <source>
        <dbReference type="ARBA" id="ARBA00033150"/>
    </source>
</evidence>
<evidence type="ECO:0000256" key="6">
    <source>
        <dbReference type="ARBA" id="ARBA00023010"/>
    </source>
</evidence>
<keyword evidence="5" id="KW-0560">Oxidoreductase</keyword>
<keyword evidence="9" id="KW-0676">Redox-active center</keyword>
<dbReference type="PROSITE" id="PS51808">
    <property type="entry name" value="CHCH"/>
    <property type="match status" value="1"/>
</dbReference>
<keyword evidence="8" id="KW-1015">Disulfide bond</keyword>
<evidence type="ECO:0000313" key="12">
    <source>
        <dbReference type="EMBL" id="RUP44995.1"/>
    </source>
</evidence>
<reference evidence="12 13" key="1">
    <citation type="journal article" date="2018" name="New Phytol.">
        <title>Phylogenomics of Endogonaceae and evolution of mycorrhizas within Mucoromycota.</title>
        <authorList>
            <person name="Chang Y."/>
            <person name="Desiro A."/>
            <person name="Na H."/>
            <person name="Sandor L."/>
            <person name="Lipzen A."/>
            <person name="Clum A."/>
            <person name="Barry K."/>
            <person name="Grigoriev I.V."/>
            <person name="Martin F.M."/>
            <person name="Stajich J.E."/>
            <person name="Smith M.E."/>
            <person name="Bonito G."/>
            <person name="Spatafora J.W."/>
        </authorList>
    </citation>
    <scope>NUCLEOTIDE SEQUENCE [LARGE SCALE GENOMIC DNA]</scope>
    <source>
        <strain evidence="12 13">GMNB39</strain>
    </source>
</reference>
<organism evidence="12 13">
    <name type="scientific">Jimgerdemannia flammicorona</name>
    <dbReference type="NCBI Taxonomy" id="994334"/>
    <lineage>
        <taxon>Eukaryota</taxon>
        <taxon>Fungi</taxon>
        <taxon>Fungi incertae sedis</taxon>
        <taxon>Mucoromycota</taxon>
        <taxon>Mucoromycotina</taxon>
        <taxon>Endogonomycetes</taxon>
        <taxon>Endogonales</taxon>
        <taxon>Endogonaceae</taxon>
        <taxon>Jimgerdemannia</taxon>
    </lineage>
</organism>